<dbReference type="Proteomes" id="UP001055167">
    <property type="component" value="Unassembled WGS sequence"/>
</dbReference>
<accession>A0ABQ4R4D8</accession>
<name>A0ABQ4R4D8_9HYPH</name>
<feature type="signal peptide" evidence="1">
    <location>
        <begin position="1"/>
        <end position="24"/>
    </location>
</feature>
<dbReference type="RefSeq" id="WP_203236344.1">
    <property type="nucleotide sequence ID" value="NZ_BPQH01000014.1"/>
</dbReference>
<evidence type="ECO:0000313" key="2">
    <source>
        <dbReference type="EMBL" id="GJD51664.1"/>
    </source>
</evidence>
<proteinExistence type="predicted"/>
<dbReference type="EMBL" id="BPQH01000014">
    <property type="protein sequence ID" value="GJD51664.1"/>
    <property type="molecule type" value="Genomic_DNA"/>
</dbReference>
<comment type="caution">
    <text evidence="2">The sequence shown here is derived from an EMBL/GenBank/DDBJ whole genome shotgun (WGS) entry which is preliminary data.</text>
</comment>
<sequence>MPRFDARPALLCLVLALAPLPARAACTAPVPPPVSERPVKPALPQKPPCLDAKGGCPGWEAYTYNDAIKAYNALLAPYKTGAEAYARRLKTYAEAGVAYANCEMQSLQ</sequence>
<reference evidence="2" key="2">
    <citation type="submission" date="2021-08" db="EMBL/GenBank/DDBJ databases">
        <authorList>
            <person name="Tani A."/>
            <person name="Ola A."/>
            <person name="Ogura Y."/>
            <person name="Katsura K."/>
            <person name="Hayashi T."/>
        </authorList>
    </citation>
    <scope>NUCLEOTIDE SEQUENCE</scope>
    <source>
        <strain evidence="2">KCTC 52305</strain>
    </source>
</reference>
<protein>
    <submittedName>
        <fullName evidence="2">Uncharacterized protein</fullName>
    </submittedName>
</protein>
<keyword evidence="3" id="KW-1185">Reference proteome</keyword>
<keyword evidence="1" id="KW-0732">Signal</keyword>
<evidence type="ECO:0000313" key="3">
    <source>
        <dbReference type="Proteomes" id="UP001055167"/>
    </source>
</evidence>
<organism evidence="2 3">
    <name type="scientific">Methylobacterium crusticola</name>
    <dbReference type="NCBI Taxonomy" id="1697972"/>
    <lineage>
        <taxon>Bacteria</taxon>
        <taxon>Pseudomonadati</taxon>
        <taxon>Pseudomonadota</taxon>
        <taxon>Alphaproteobacteria</taxon>
        <taxon>Hyphomicrobiales</taxon>
        <taxon>Methylobacteriaceae</taxon>
        <taxon>Methylobacterium</taxon>
    </lineage>
</organism>
<evidence type="ECO:0000256" key="1">
    <source>
        <dbReference type="SAM" id="SignalP"/>
    </source>
</evidence>
<feature type="chain" id="PRO_5045315751" evidence="1">
    <location>
        <begin position="25"/>
        <end position="108"/>
    </location>
</feature>
<gene>
    <name evidence="2" type="ORF">OPKNFCMD_4419</name>
</gene>
<reference evidence="2" key="1">
    <citation type="journal article" date="2021" name="Front. Microbiol.">
        <title>Comprehensive Comparative Genomics and Phenotyping of Methylobacterium Species.</title>
        <authorList>
            <person name="Alessa O."/>
            <person name="Ogura Y."/>
            <person name="Fujitani Y."/>
            <person name="Takami H."/>
            <person name="Hayashi T."/>
            <person name="Sahin N."/>
            <person name="Tani A."/>
        </authorList>
    </citation>
    <scope>NUCLEOTIDE SEQUENCE</scope>
    <source>
        <strain evidence="2">KCTC 52305</strain>
    </source>
</reference>